<gene>
    <name evidence="2" type="ORF">AVDCRST_MAG28-2116</name>
</gene>
<dbReference type="GO" id="GO:0004803">
    <property type="term" value="F:transposase activity"/>
    <property type="evidence" value="ECO:0007669"/>
    <property type="project" value="InterPro"/>
</dbReference>
<keyword evidence="1" id="KW-0175">Coiled coil</keyword>
<dbReference type="PANTHER" id="PTHR33215">
    <property type="entry name" value="PROTEIN DISTAL ANTENNA"/>
    <property type="match status" value="1"/>
</dbReference>
<dbReference type="PANTHER" id="PTHR33215:SF13">
    <property type="entry name" value="PROTEIN DISTAL ANTENNA"/>
    <property type="match status" value="1"/>
</dbReference>
<dbReference type="InterPro" id="IPR051839">
    <property type="entry name" value="RD_transcriptional_regulator"/>
</dbReference>
<dbReference type="SUPFAM" id="SSF46689">
    <property type="entry name" value="Homeodomain-like"/>
    <property type="match status" value="1"/>
</dbReference>
<dbReference type="InterPro" id="IPR002514">
    <property type="entry name" value="Transposase_8"/>
</dbReference>
<organism evidence="2">
    <name type="scientific">uncultured Rubrobacteraceae bacterium</name>
    <dbReference type="NCBI Taxonomy" id="349277"/>
    <lineage>
        <taxon>Bacteria</taxon>
        <taxon>Bacillati</taxon>
        <taxon>Actinomycetota</taxon>
        <taxon>Rubrobacteria</taxon>
        <taxon>Rubrobacterales</taxon>
        <taxon>Rubrobacteraceae</taxon>
        <taxon>environmental samples</taxon>
    </lineage>
</organism>
<dbReference type="GO" id="GO:0003677">
    <property type="term" value="F:DNA binding"/>
    <property type="evidence" value="ECO:0007669"/>
    <property type="project" value="InterPro"/>
</dbReference>
<protein>
    <submittedName>
        <fullName evidence="2">Mobile element protein</fullName>
    </submittedName>
</protein>
<reference evidence="2" key="1">
    <citation type="submission" date="2020-02" db="EMBL/GenBank/DDBJ databases">
        <authorList>
            <person name="Meier V. D."/>
        </authorList>
    </citation>
    <scope>NUCLEOTIDE SEQUENCE</scope>
    <source>
        <strain evidence="2">AVDCRST_MAG28</strain>
    </source>
</reference>
<name>A0A6J4QSM8_9ACTN</name>
<dbReference type="Pfam" id="PF01527">
    <property type="entry name" value="HTH_Tnp_1"/>
    <property type="match status" value="1"/>
</dbReference>
<proteinExistence type="predicted"/>
<evidence type="ECO:0000313" key="2">
    <source>
        <dbReference type="EMBL" id="CAA9453892.1"/>
    </source>
</evidence>
<dbReference type="InterPro" id="IPR009057">
    <property type="entry name" value="Homeodomain-like_sf"/>
</dbReference>
<sequence length="102" mass="11964">MGHTRRLYPPEFKHEAVQLVLSSDEAYPIPKISRDLGVSPETLRNRVKQTQIDAGERQGLSTEEKEELRRLRREVKVLKEEREILKKAAAFFAREENLPPRR</sequence>
<dbReference type="InterPro" id="IPR036388">
    <property type="entry name" value="WH-like_DNA-bd_sf"/>
</dbReference>
<dbReference type="AlphaFoldDB" id="A0A6J4QSM8"/>
<feature type="coiled-coil region" evidence="1">
    <location>
        <begin position="61"/>
        <end position="88"/>
    </location>
</feature>
<dbReference type="Gene3D" id="1.10.10.10">
    <property type="entry name" value="Winged helix-like DNA-binding domain superfamily/Winged helix DNA-binding domain"/>
    <property type="match status" value="1"/>
</dbReference>
<accession>A0A6J4QSM8</accession>
<dbReference type="GO" id="GO:0006313">
    <property type="term" value="P:DNA transposition"/>
    <property type="evidence" value="ECO:0007669"/>
    <property type="project" value="InterPro"/>
</dbReference>
<evidence type="ECO:0000256" key="1">
    <source>
        <dbReference type="SAM" id="Coils"/>
    </source>
</evidence>
<dbReference type="EMBL" id="CADCVE010000041">
    <property type="protein sequence ID" value="CAA9453892.1"/>
    <property type="molecule type" value="Genomic_DNA"/>
</dbReference>